<proteinExistence type="predicted"/>
<dbReference type="GO" id="GO:0006526">
    <property type="term" value="P:L-arginine biosynthetic process"/>
    <property type="evidence" value="ECO:0007669"/>
    <property type="project" value="UniProtKB-KW"/>
</dbReference>
<organism evidence="9">
    <name type="scientific">mine drainage metagenome</name>
    <dbReference type="NCBI Taxonomy" id="410659"/>
    <lineage>
        <taxon>unclassified sequences</taxon>
        <taxon>metagenomes</taxon>
        <taxon>ecological metagenomes</taxon>
    </lineage>
</organism>
<dbReference type="CDD" id="cd04238">
    <property type="entry name" value="AAK_NAGK-like"/>
    <property type="match status" value="1"/>
</dbReference>
<dbReference type="InterPro" id="IPR001048">
    <property type="entry name" value="Asp/Glu/Uridylate_kinase"/>
</dbReference>
<dbReference type="NCBIfam" id="TIGR00761">
    <property type="entry name" value="argB"/>
    <property type="match status" value="1"/>
</dbReference>
<dbReference type="GO" id="GO:0005737">
    <property type="term" value="C:cytoplasm"/>
    <property type="evidence" value="ECO:0007669"/>
    <property type="project" value="InterPro"/>
</dbReference>
<feature type="domain" description="Aspartate/glutamate/uridylate kinase" evidence="8">
    <location>
        <begin position="22"/>
        <end position="258"/>
    </location>
</feature>
<dbReference type="SUPFAM" id="SSF53633">
    <property type="entry name" value="Carbamate kinase-like"/>
    <property type="match status" value="1"/>
</dbReference>
<evidence type="ECO:0000256" key="6">
    <source>
        <dbReference type="ARBA" id="ARBA00022840"/>
    </source>
</evidence>
<keyword evidence="2" id="KW-0028">Amino-acid biosynthesis</keyword>
<dbReference type="InterPro" id="IPR001057">
    <property type="entry name" value="Glu/AcGlu_kinase"/>
</dbReference>
<reference evidence="9" key="1">
    <citation type="submission" date="2009-10" db="EMBL/GenBank/DDBJ databases">
        <title>Diversity of trophic interactions inside an arsenic-rich microbial ecosystem.</title>
        <authorList>
            <person name="Bertin P.N."/>
            <person name="Heinrich-Salmeron A."/>
            <person name="Pelletier E."/>
            <person name="Goulhen-Chollet F."/>
            <person name="Arsene-Ploetze F."/>
            <person name="Gallien S."/>
            <person name="Calteau A."/>
            <person name="Vallenet D."/>
            <person name="Casiot C."/>
            <person name="Chane-Woon-Ming B."/>
            <person name="Giloteaux L."/>
            <person name="Barakat M."/>
            <person name="Bonnefoy V."/>
            <person name="Bruneel O."/>
            <person name="Chandler M."/>
            <person name="Cleiss J."/>
            <person name="Duran R."/>
            <person name="Elbaz-Poulichet F."/>
            <person name="Fonknechten N."/>
            <person name="Lauga B."/>
            <person name="Mornico D."/>
            <person name="Ortet P."/>
            <person name="Schaeffer C."/>
            <person name="Siguier P."/>
            <person name="Alexander Thil Smith A."/>
            <person name="Van Dorsselaer A."/>
            <person name="Weissenbach J."/>
            <person name="Medigue C."/>
            <person name="Le Paslier D."/>
        </authorList>
    </citation>
    <scope>NUCLEOTIDE SEQUENCE</scope>
</reference>
<evidence type="ECO:0000256" key="7">
    <source>
        <dbReference type="ARBA" id="ARBA00029440"/>
    </source>
</evidence>
<keyword evidence="6" id="KW-0067">ATP-binding</keyword>
<dbReference type="EC" id="2.7.2.8" evidence="9"/>
<dbReference type="GO" id="GO:0003991">
    <property type="term" value="F:acetylglutamate kinase activity"/>
    <property type="evidence" value="ECO:0007669"/>
    <property type="project" value="UniProtKB-EC"/>
</dbReference>
<evidence type="ECO:0000313" key="9">
    <source>
        <dbReference type="EMBL" id="CBH75978.1"/>
    </source>
</evidence>
<accession>E6PHP0</accession>
<evidence type="ECO:0000256" key="1">
    <source>
        <dbReference type="ARBA" id="ARBA00022571"/>
    </source>
</evidence>
<dbReference type="PIRSF" id="PIRSF000728">
    <property type="entry name" value="NAGK"/>
    <property type="match status" value="1"/>
</dbReference>
<dbReference type="GO" id="GO:0005524">
    <property type="term" value="F:ATP binding"/>
    <property type="evidence" value="ECO:0007669"/>
    <property type="project" value="UniProtKB-KW"/>
</dbReference>
<dbReference type="EMBL" id="CABL01000019">
    <property type="protein sequence ID" value="CBH75978.1"/>
    <property type="molecule type" value="Genomic_DNA"/>
</dbReference>
<dbReference type="PANTHER" id="PTHR23342:SF0">
    <property type="entry name" value="N-ACETYLGLUTAMATE SYNTHASE, MITOCHONDRIAL"/>
    <property type="match status" value="1"/>
</dbReference>
<dbReference type="Gene3D" id="3.40.1160.10">
    <property type="entry name" value="Acetylglutamate kinase-like"/>
    <property type="match status" value="1"/>
</dbReference>
<name>E6PHP0_9ZZZZ</name>
<comment type="caution">
    <text evidence="9">The sequence shown here is derived from an EMBL/GenBank/DDBJ whole genome shotgun (WGS) entry which is preliminary data.</text>
</comment>
<keyword evidence="5 9" id="KW-0418">Kinase</keyword>
<keyword evidence="3 9" id="KW-0808">Transferase</keyword>
<protein>
    <submittedName>
        <fullName evidence="9">Putative acetylglutamate kinase</fullName>
        <ecNumber evidence="9">2.7.2.8</ecNumber>
    </submittedName>
</protein>
<dbReference type="PRINTS" id="PR00474">
    <property type="entry name" value="GLU5KINASE"/>
</dbReference>
<evidence type="ECO:0000256" key="4">
    <source>
        <dbReference type="ARBA" id="ARBA00022741"/>
    </source>
</evidence>
<keyword evidence="4" id="KW-0547">Nucleotide-binding</keyword>
<evidence type="ECO:0000256" key="3">
    <source>
        <dbReference type="ARBA" id="ARBA00022679"/>
    </source>
</evidence>
<keyword evidence="1" id="KW-0055">Arginine biosynthesis</keyword>
<dbReference type="InterPro" id="IPR004662">
    <property type="entry name" value="AcgluKinase_fam"/>
</dbReference>
<gene>
    <name evidence="9" type="ORF">CARN1_0458</name>
</gene>
<dbReference type="AlphaFoldDB" id="E6PHP0"/>
<comment type="pathway">
    <text evidence="7">Amino-acid biosynthesis.</text>
</comment>
<dbReference type="Pfam" id="PF00696">
    <property type="entry name" value="AA_kinase"/>
    <property type="match status" value="1"/>
</dbReference>
<evidence type="ECO:0000259" key="8">
    <source>
        <dbReference type="Pfam" id="PF00696"/>
    </source>
</evidence>
<sequence>MAIIMCIIMHMTHNYAIPPGISVVKYGGSTRPGAEARDPLLDEIAALHAAGERIVLVHGGGPEIDEALRERSIEGERIDGLRATDDRSLAVVEMLLCATINKRIVRALRARGARAVGISGEDDGTLQAQRSTRFEGRLGAVGEQVICNPRLLAAILAMPAIPVLAPLALEIDRAAALNVNADEAAAAVAATLRASALFFVTDIARVRAIASDPGSGIDRFSPESARAFLDSAECRDGMRPKLRAAIAAREGGAEAAYICLAGPGALRAARDRHDASIIA</sequence>
<evidence type="ECO:0000256" key="2">
    <source>
        <dbReference type="ARBA" id="ARBA00022605"/>
    </source>
</evidence>
<dbReference type="PANTHER" id="PTHR23342">
    <property type="entry name" value="N-ACETYLGLUTAMATE SYNTHASE"/>
    <property type="match status" value="1"/>
</dbReference>
<dbReference type="InterPro" id="IPR036393">
    <property type="entry name" value="AceGlu_kinase-like_sf"/>
</dbReference>
<evidence type="ECO:0000256" key="5">
    <source>
        <dbReference type="ARBA" id="ARBA00022777"/>
    </source>
</evidence>